<sequence length="34" mass="4001">MRVYPKQHSDLLLLVPCIFQTRMQCGHQGQDIML</sequence>
<evidence type="ECO:0000313" key="1">
    <source>
        <dbReference type="EMBL" id="KAG9480344.1"/>
    </source>
</evidence>
<keyword evidence="2" id="KW-1185">Reference proteome</keyword>
<comment type="caution">
    <text evidence="1">The sequence shown here is derived from an EMBL/GenBank/DDBJ whole genome shotgun (WGS) entry which is preliminary data.</text>
</comment>
<name>A0A8J6F570_ELECQ</name>
<gene>
    <name evidence="1" type="ORF">GDO78_012038</name>
</gene>
<accession>A0A8J6F570</accession>
<dbReference type="Proteomes" id="UP000770717">
    <property type="component" value="Unassembled WGS sequence"/>
</dbReference>
<organism evidence="1 2">
    <name type="scientific">Eleutherodactylus coqui</name>
    <name type="common">Puerto Rican coqui</name>
    <dbReference type="NCBI Taxonomy" id="57060"/>
    <lineage>
        <taxon>Eukaryota</taxon>
        <taxon>Metazoa</taxon>
        <taxon>Chordata</taxon>
        <taxon>Craniata</taxon>
        <taxon>Vertebrata</taxon>
        <taxon>Euteleostomi</taxon>
        <taxon>Amphibia</taxon>
        <taxon>Batrachia</taxon>
        <taxon>Anura</taxon>
        <taxon>Neobatrachia</taxon>
        <taxon>Hyloidea</taxon>
        <taxon>Eleutherodactylidae</taxon>
        <taxon>Eleutherodactylinae</taxon>
        <taxon>Eleutherodactylus</taxon>
        <taxon>Eleutherodactylus</taxon>
    </lineage>
</organism>
<protein>
    <submittedName>
        <fullName evidence="1">Uncharacterized protein</fullName>
    </submittedName>
</protein>
<dbReference type="EMBL" id="WNTK01000007">
    <property type="protein sequence ID" value="KAG9480344.1"/>
    <property type="molecule type" value="Genomic_DNA"/>
</dbReference>
<evidence type="ECO:0000313" key="2">
    <source>
        <dbReference type="Proteomes" id="UP000770717"/>
    </source>
</evidence>
<reference evidence="1" key="1">
    <citation type="thesis" date="2020" institute="ProQuest LLC" country="789 East Eisenhower Parkway, Ann Arbor, MI, USA">
        <title>Comparative Genomics and Chromosome Evolution.</title>
        <authorList>
            <person name="Mudd A.B."/>
        </authorList>
    </citation>
    <scope>NUCLEOTIDE SEQUENCE</scope>
    <source>
        <strain evidence="1">HN-11 Male</strain>
        <tissue evidence="1">Kidney and liver</tissue>
    </source>
</reference>
<dbReference type="AlphaFoldDB" id="A0A8J6F570"/>
<proteinExistence type="predicted"/>